<dbReference type="Proteomes" id="UP000000539">
    <property type="component" value="Chromosome 13"/>
</dbReference>
<feature type="compositionally biased region" description="Polar residues" evidence="17">
    <location>
        <begin position="359"/>
        <end position="369"/>
    </location>
</feature>
<evidence type="ECO:0000313" key="20">
    <source>
        <dbReference type="Proteomes" id="UP000000539"/>
    </source>
</evidence>
<feature type="coiled-coil region" evidence="16">
    <location>
        <begin position="600"/>
        <end position="631"/>
    </location>
</feature>
<evidence type="ECO:0000256" key="14">
    <source>
        <dbReference type="ARBA" id="ARBA00048679"/>
    </source>
</evidence>
<dbReference type="InterPro" id="IPR011009">
    <property type="entry name" value="Kinase-like_dom_sf"/>
</dbReference>
<evidence type="ECO:0000256" key="9">
    <source>
        <dbReference type="ARBA" id="ARBA00022777"/>
    </source>
</evidence>
<dbReference type="PANTHER" id="PTHR46538:SF2">
    <property type="entry name" value="NON-SPECIFIC SERINE_THREONINE PROTEIN KINASE"/>
    <property type="match status" value="1"/>
</dbReference>
<dbReference type="InterPro" id="IPR051585">
    <property type="entry name" value="STE20_Ser/Thr_Kinases"/>
</dbReference>
<dbReference type="InterPro" id="IPR017441">
    <property type="entry name" value="Protein_kinase_ATP_BS"/>
</dbReference>
<keyword evidence="7" id="KW-0808">Transferase</keyword>
<feature type="binding site" evidence="15">
    <location>
        <position position="65"/>
    </location>
    <ligand>
        <name>ATP</name>
        <dbReference type="ChEBI" id="CHEBI:30616"/>
    </ligand>
</feature>
<keyword evidence="6" id="KW-0597">Phosphoprotein</keyword>
<evidence type="ECO:0000256" key="8">
    <source>
        <dbReference type="ARBA" id="ARBA00022741"/>
    </source>
</evidence>
<dbReference type="FunFam" id="1.10.510.10:FF:000081">
    <property type="entry name" value="STE20-like serine/threonine-protein kinase"/>
    <property type="match status" value="1"/>
</dbReference>
<reference evidence="19" key="2">
    <citation type="submission" date="2025-08" db="UniProtKB">
        <authorList>
            <consortium name="Ensembl"/>
        </authorList>
    </citation>
    <scope>IDENTIFICATION</scope>
    <source>
        <strain evidence="19">broiler</strain>
    </source>
</reference>
<dbReference type="SUPFAM" id="SSF56112">
    <property type="entry name" value="Protein kinase-like (PK-like)"/>
    <property type="match status" value="1"/>
</dbReference>
<dbReference type="Ensembl" id="ENSGALT00010029600.1">
    <property type="protein sequence ID" value="ENSGALP00010017221.1"/>
    <property type="gene ID" value="ENSGALG00010012358.1"/>
</dbReference>
<keyword evidence="8 15" id="KW-0547">Nucleotide-binding</keyword>
<dbReference type="Pfam" id="PF12474">
    <property type="entry name" value="PKK"/>
    <property type="match status" value="2"/>
</dbReference>
<comment type="subcellular location">
    <subcellularLocation>
        <location evidence="1">Cell membrane</location>
        <topology evidence="1">Peripheral membrane protein</topology>
    </subcellularLocation>
</comment>
<dbReference type="InterPro" id="IPR022165">
    <property type="entry name" value="PKK"/>
</dbReference>
<dbReference type="GO" id="GO:0005524">
    <property type="term" value="F:ATP binding"/>
    <property type="evidence" value="ECO:0007669"/>
    <property type="project" value="UniProtKB-UniRule"/>
</dbReference>
<evidence type="ECO:0000256" key="10">
    <source>
        <dbReference type="ARBA" id="ARBA00022840"/>
    </source>
</evidence>
<dbReference type="GO" id="GO:0042803">
    <property type="term" value="F:protein homodimerization activity"/>
    <property type="evidence" value="ECO:0007669"/>
    <property type="project" value="Ensembl"/>
</dbReference>
<comment type="catalytic activity">
    <reaction evidence="13">
        <text>L-threonyl-[protein] + ATP = O-phospho-L-threonyl-[protein] + ADP + H(+)</text>
        <dbReference type="Rhea" id="RHEA:46608"/>
        <dbReference type="Rhea" id="RHEA-COMP:11060"/>
        <dbReference type="Rhea" id="RHEA-COMP:11605"/>
        <dbReference type="ChEBI" id="CHEBI:15378"/>
        <dbReference type="ChEBI" id="CHEBI:30013"/>
        <dbReference type="ChEBI" id="CHEBI:30616"/>
        <dbReference type="ChEBI" id="CHEBI:61977"/>
        <dbReference type="ChEBI" id="CHEBI:456216"/>
        <dbReference type="EC" id="2.7.11.1"/>
    </reaction>
</comment>
<feature type="compositionally biased region" description="Acidic residues" evidence="17">
    <location>
        <begin position="317"/>
        <end position="331"/>
    </location>
</feature>
<dbReference type="Gene3D" id="1.10.510.10">
    <property type="entry name" value="Transferase(Phosphotransferase) domain 1"/>
    <property type="match status" value="1"/>
</dbReference>
<keyword evidence="9" id="KW-0418">Kinase</keyword>
<dbReference type="InterPro" id="IPR042743">
    <property type="entry name" value="STK10_STKc"/>
</dbReference>
<dbReference type="InterPro" id="IPR008271">
    <property type="entry name" value="Ser/Thr_kinase_AS"/>
</dbReference>
<dbReference type="Gene3D" id="3.30.200.20">
    <property type="entry name" value="Phosphorylase Kinase, domain 1"/>
    <property type="match status" value="1"/>
</dbReference>
<evidence type="ECO:0000256" key="13">
    <source>
        <dbReference type="ARBA" id="ARBA00047899"/>
    </source>
</evidence>
<evidence type="ECO:0000313" key="19">
    <source>
        <dbReference type="Ensembl" id="ENSGALP00010017221.1"/>
    </source>
</evidence>
<keyword evidence="10 15" id="KW-0067">ATP-binding</keyword>
<keyword evidence="11" id="KW-0472">Membrane</keyword>
<dbReference type="AlphaFoldDB" id="A0A8V0YM96"/>
<organism evidence="19 20">
    <name type="scientific">Gallus gallus</name>
    <name type="common">Chicken</name>
    <dbReference type="NCBI Taxonomy" id="9031"/>
    <lineage>
        <taxon>Eukaryota</taxon>
        <taxon>Metazoa</taxon>
        <taxon>Chordata</taxon>
        <taxon>Craniata</taxon>
        <taxon>Vertebrata</taxon>
        <taxon>Euteleostomi</taxon>
        <taxon>Archelosauria</taxon>
        <taxon>Archosauria</taxon>
        <taxon>Dinosauria</taxon>
        <taxon>Saurischia</taxon>
        <taxon>Theropoda</taxon>
        <taxon>Coelurosauria</taxon>
        <taxon>Aves</taxon>
        <taxon>Neognathae</taxon>
        <taxon>Galloanserae</taxon>
        <taxon>Galliformes</taxon>
        <taxon>Phasianidae</taxon>
        <taxon>Phasianinae</taxon>
        <taxon>Gallus</taxon>
    </lineage>
</organism>
<protein>
    <recommendedName>
        <fullName evidence="3">non-specific serine/threonine protein kinase</fullName>
        <ecNumber evidence="3">2.7.11.1</ecNumber>
    </recommendedName>
</protein>
<feature type="domain" description="Protein kinase" evidence="18">
    <location>
        <begin position="36"/>
        <end position="294"/>
    </location>
</feature>
<evidence type="ECO:0000256" key="12">
    <source>
        <dbReference type="ARBA" id="ARBA00023306"/>
    </source>
</evidence>
<dbReference type="FunFam" id="3.30.200.20:FF:000120">
    <property type="entry name" value="STE20-like serine/threonine-protein kinase"/>
    <property type="match status" value="1"/>
</dbReference>
<evidence type="ECO:0000256" key="7">
    <source>
        <dbReference type="ARBA" id="ARBA00022679"/>
    </source>
</evidence>
<name>A0A8V0YM96_CHICK</name>
<evidence type="ECO:0000256" key="3">
    <source>
        <dbReference type="ARBA" id="ARBA00012513"/>
    </source>
</evidence>
<reference evidence="19" key="3">
    <citation type="submission" date="2025-09" db="UniProtKB">
        <authorList>
            <consortium name="Ensembl"/>
        </authorList>
    </citation>
    <scope>IDENTIFICATION</scope>
    <source>
        <strain evidence="19">broiler</strain>
    </source>
</reference>
<dbReference type="EC" id="2.7.11.1" evidence="3"/>
<evidence type="ECO:0000256" key="11">
    <source>
        <dbReference type="ARBA" id="ARBA00023136"/>
    </source>
</evidence>
<evidence type="ECO:0000256" key="4">
    <source>
        <dbReference type="ARBA" id="ARBA00022475"/>
    </source>
</evidence>
<reference evidence="19" key="1">
    <citation type="submission" date="2020-11" db="EMBL/GenBank/DDBJ databases">
        <title>Gallus gallus (Chicken) genome, bGalGal1, GRCg7b, maternal haplotype autosomes + Z &amp; W.</title>
        <authorList>
            <person name="Warren W."/>
            <person name="Formenti G."/>
            <person name="Fedrigo O."/>
            <person name="Haase B."/>
            <person name="Mountcastle J."/>
            <person name="Balacco J."/>
            <person name="Tracey A."/>
            <person name="Schneider V."/>
            <person name="Okimoto R."/>
            <person name="Cheng H."/>
            <person name="Hawken R."/>
            <person name="Howe K."/>
            <person name="Jarvis E.D."/>
        </authorList>
    </citation>
    <scope>NUCLEOTIDE SEQUENCE [LARGE SCALE GENOMIC DNA]</scope>
    <source>
        <strain evidence="19">Broiler</strain>
    </source>
</reference>
<dbReference type="OrthoDB" id="10027016at2759"/>
<dbReference type="GeneTree" id="ENSGT00940000156818"/>
<accession>A0A8V0YM96</accession>
<gene>
    <name evidence="19" type="primary">STK10</name>
</gene>
<feature type="compositionally biased region" description="Basic and acidic residues" evidence="17">
    <location>
        <begin position="836"/>
        <end position="863"/>
    </location>
</feature>
<feature type="compositionally biased region" description="Low complexity" evidence="17">
    <location>
        <begin position="487"/>
        <end position="497"/>
    </location>
</feature>
<dbReference type="PROSITE" id="PS00108">
    <property type="entry name" value="PROTEIN_KINASE_ST"/>
    <property type="match status" value="1"/>
</dbReference>
<evidence type="ECO:0000256" key="17">
    <source>
        <dbReference type="SAM" id="MobiDB-lite"/>
    </source>
</evidence>
<keyword evidence="20" id="KW-1185">Reference proteome</keyword>
<evidence type="ECO:0000256" key="1">
    <source>
        <dbReference type="ARBA" id="ARBA00004202"/>
    </source>
</evidence>
<dbReference type="InterPro" id="IPR000719">
    <property type="entry name" value="Prot_kinase_dom"/>
</dbReference>
<feature type="region of interest" description="Disordered" evidence="17">
    <location>
        <begin position="317"/>
        <end position="497"/>
    </location>
</feature>
<evidence type="ECO:0000256" key="15">
    <source>
        <dbReference type="PROSITE-ProRule" id="PRU10141"/>
    </source>
</evidence>
<keyword evidence="4" id="KW-1003">Cell membrane</keyword>
<keyword evidence="5" id="KW-0723">Serine/threonine-protein kinase</keyword>
<evidence type="ECO:0000256" key="6">
    <source>
        <dbReference type="ARBA" id="ARBA00022553"/>
    </source>
</evidence>
<dbReference type="PROSITE" id="PS50011">
    <property type="entry name" value="PROTEIN_KINASE_DOM"/>
    <property type="match status" value="1"/>
</dbReference>
<evidence type="ECO:0000256" key="16">
    <source>
        <dbReference type="SAM" id="Coils"/>
    </source>
</evidence>
<feature type="compositionally biased region" description="Basic and acidic residues" evidence="17">
    <location>
        <begin position="383"/>
        <end position="397"/>
    </location>
</feature>
<feature type="compositionally biased region" description="Polar residues" evidence="17">
    <location>
        <begin position="398"/>
        <end position="407"/>
    </location>
</feature>
<dbReference type="GO" id="GO:0005886">
    <property type="term" value="C:plasma membrane"/>
    <property type="evidence" value="ECO:0007669"/>
    <property type="project" value="UniProtKB-SubCell"/>
</dbReference>
<dbReference type="PROSITE" id="PS00107">
    <property type="entry name" value="PROTEIN_KINASE_ATP"/>
    <property type="match status" value="1"/>
</dbReference>
<evidence type="ECO:0000256" key="2">
    <source>
        <dbReference type="ARBA" id="ARBA00008874"/>
    </source>
</evidence>
<dbReference type="PANTHER" id="PTHR46538">
    <property type="entry name" value="PROTEIN KINASE DOMAIN-CONTAINING PROTEIN"/>
    <property type="match status" value="1"/>
</dbReference>
<dbReference type="GO" id="GO:0004674">
    <property type="term" value="F:protein serine/threonine kinase activity"/>
    <property type="evidence" value="ECO:0007669"/>
    <property type="project" value="UniProtKB-KW"/>
</dbReference>
<evidence type="ECO:0000256" key="5">
    <source>
        <dbReference type="ARBA" id="ARBA00022527"/>
    </source>
</evidence>
<comment type="catalytic activity">
    <reaction evidence="14">
        <text>L-seryl-[protein] + ATP = O-phospho-L-seryl-[protein] + ADP + H(+)</text>
        <dbReference type="Rhea" id="RHEA:17989"/>
        <dbReference type="Rhea" id="RHEA-COMP:9863"/>
        <dbReference type="Rhea" id="RHEA-COMP:11604"/>
        <dbReference type="ChEBI" id="CHEBI:15378"/>
        <dbReference type="ChEBI" id="CHEBI:29999"/>
        <dbReference type="ChEBI" id="CHEBI:30616"/>
        <dbReference type="ChEBI" id="CHEBI:83421"/>
        <dbReference type="ChEBI" id="CHEBI:456216"/>
        <dbReference type="EC" id="2.7.11.1"/>
    </reaction>
</comment>
<keyword evidence="16" id="KW-0175">Coiled coil</keyword>
<comment type="similarity">
    <text evidence="2">Belongs to the protein kinase superfamily. STE Ser/Thr protein kinase family. STE20 subfamily.</text>
</comment>
<dbReference type="GO" id="GO:0016604">
    <property type="term" value="C:nuclear body"/>
    <property type="evidence" value="ECO:0007669"/>
    <property type="project" value="Ensembl"/>
</dbReference>
<feature type="coiled-coil region" evidence="16">
    <location>
        <begin position="655"/>
        <end position="720"/>
    </location>
</feature>
<dbReference type="CDD" id="cd06644">
    <property type="entry name" value="STKc_STK10"/>
    <property type="match status" value="1"/>
</dbReference>
<dbReference type="Pfam" id="PF00069">
    <property type="entry name" value="Pkinase"/>
    <property type="match status" value="1"/>
</dbReference>
<dbReference type="GO" id="GO:2000401">
    <property type="term" value="P:regulation of lymphocyte migration"/>
    <property type="evidence" value="ECO:0007669"/>
    <property type="project" value="Ensembl"/>
</dbReference>
<proteinExistence type="inferred from homology"/>
<dbReference type="SMART" id="SM00220">
    <property type="entry name" value="S_TKc"/>
    <property type="match status" value="1"/>
</dbReference>
<feature type="region of interest" description="Disordered" evidence="17">
    <location>
        <begin position="828"/>
        <end position="863"/>
    </location>
</feature>
<feature type="compositionally biased region" description="Basic and acidic residues" evidence="17">
    <location>
        <begin position="443"/>
        <end position="466"/>
    </location>
</feature>
<evidence type="ECO:0000259" key="18">
    <source>
        <dbReference type="PROSITE" id="PS50011"/>
    </source>
</evidence>
<keyword evidence="12" id="KW-0131">Cell cycle</keyword>
<sequence>MAFANFRRILRLSTFEKRRSKEYEHVRRDLDPGEVWEVVGELGDGAFGKVYKAKNKETGALAAAKVIETKNEDELEDYMVEIEILATCDHPHIVKLLGAFYWEGKLWIMIEFCPGGAVDATMLELDRGLTEPQIQVICRQMLEALHYLHSKKIIHRDLKAGNVLLTQDGDIKLADFGVSAKNVKTLQKRDSFIGTPYWMAPEVVMCETMKDTPYDYKADIWSLGITLIEMAQIEPPHHELNPMRVLLKIAKSDPPTLSCPSKWSLEFRDFLKTALDKNPETRPSAAQLLEHPFVSKVTSNRALRELVAEAKAEVLEEIEDSRDEAEDDDSSESASLPGKHKRDPSEVSQLSFDGDKPPDSSSLKTTNGPVATEKEMVNGQSDKVLDERISSDSDKLVNSHSTKTLASSGPDEGKATPGKPDIISLSGRRGSSAEGDKQPMPGSKERRSMVDRPESSHLENFPEEKLANGSLDSSAVFPGSRSKGDSDSGSTSASESMDLTISLSADLSLNRESGSISLKDSRMHNKTLKRTRKFVVDGVEVSVTTSKIISEDEKKDEEMRFLRRQELRELRLLQKEEHRNQAQLNSKHQLQLDQMLRRFEQEMTAKKKFYDTELENLERQQKQQIEKMEQDHSLRRREEAKRIRLEQERDHVKFMEQLKQKKKEVKNEVEKLPRQQRKENMKVKMDDFAQRKQTMEQDFLAKQKEDLELAMKNITAQNKKEICDKERECLNKKQQLMRDREACIWDLEERQQQEKHQLIKQQLKDQYFLQRHELLRKHEKEREQMQRYNQRMIEQLKIRQQQEKARLPKIQRSEGKTRMAMYKKSLHIHSSGSAAEQREKIKQFSQQEEKRQKAERLHQQQKHETQMKDMLAQCESNTNELQQLQNEKCHLLIEHETQKLKSLDENHNLHMKEWRDKLRPRKKALEDELNQKKREQEMFFKLSVEGFPESGPLSRAHDWGGQFLWFTCTVS</sequence>